<dbReference type="EMBL" id="LNFO01004510">
    <property type="protein sequence ID" value="KUF80750.1"/>
    <property type="molecule type" value="Genomic_DNA"/>
</dbReference>
<evidence type="ECO:0000256" key="2">
    <source>
        <dbReference type="ARBA" id="ARBA00004754"/>
    </source>
</evidence>
<dbReference type="Gene3D" id="1.10.3330.10">
    <property type="entry name" value="Oxo-4-hydroxy-4-carboxy-5-ureidoimidazoline decarboxylase"/>
    <property type="match status" value="1"/>
</dbReference>
<dbReference type="STRING" id="4790.A0A0W8C9K9"/>
<dbReference type="OrthoDB" id="10265230at2759"/>
<dbReference type="SUPFAM" id="SSF158694">
    <property type="entry name" value="UraD-Like"/>
    <property type="match status" value="1"/>
</dbReference>
<dbReference type="NCBIfam" id="NF010372">
    <property type="entry name" value="PRK13798.1"/>
    <property type="match status" value="1"/>
</dbReference>
<gene>
    <name evidence="8" type="ORF">AM587_10003778</name>
</gene>
<keyword evidence="4" id="KW-0659">Purine metabolism</keyword>
<dbReference type="GO" id="GO:0051997">
    <property type="term" value="F:2-oxo-4-hydroxy-4-carboxy-5-ureidoimidazoline decarboxylase activity"/>
    <property type="evidence" value="ECO:0007669"/>
    <property type="project" value="UniProtKB-EC"/>
</dbReference>
<feature type="domain" description="Oxo-4-hydroxy-4-carboxy-5-ureidoimidazoline decarboxylase" evidence="7">
    <location>
        <begin position="21"/>
        <end position="171"/>
    </location>
</feature>
<protein>
    <recommendedName>
        <fullName evidence="3">2-oxo-4-hydroxy-4-carboxy-5-ureidoimidazoline decarboxylase</fullName>
        <ecNumber evidence="3">4.1.1.97</ecNumber>
    </recommendedName>
</protein>
<dbReference type="InterPro" id="IPR018020">
    <property type="entry name" value="OHCU_decarboxylase"/>
</dbReference>
<dbReference type="PANTHER" id="PTHR43466:SF1">
    <property type="entry name" value="2-OXO-4-HYDROXY-4-CARBOXY-5-UREIDOIMIDAZOLINE DECARBOXYLASE-RELATED"/>
    <property type="match status" value="1"/>
</dbReference>
<dbReference type="EC" id="4.1.1.97" evidence="3"/>
<dbReference type="InterPro" id="IPR036778">
    <property type="entry name" value="OHCU_decarboxylase_sf"/>
</dbReference>
<keyword evidence="6" id="KW-0456">Lyase</keyword>
<dbReference type="GO" id="GO:0006144">
    <property type="term" value="P:purine nucleobase metabolic process"/>
    <property type="evidence" value="ECO:0007669"/>
    <property type="project" value="UniProtKB-KW"/>
</dbReference>
<evidence type="ECO:0000256" key="5">
    <source>
        <dbReference type="ARBA" id="ARBA00022793"/>
    </source>
</evidence>
<evidence type="ECO:0000313" key="9">
    <source>
        <dbReference type="Proteomes" id="UP000052943"/>
    </source>
</evidence>
<evidence type="ECO:0000259" key="7">
    <source>
        <dbReference type="Pfam" id="PF09349"/>
    </source>
</evidence>
<evidence type="ECO:0000256" key="4">
    <source>
        <dbReference type="ARBA" id="ARBA00022631"/>
    </source>
</evidence>
<dbReference type="AlphaFoldDB" id="A0A0W8C9K9"/>
<dbReference type="GO" id="GO:0005777">
    <property type="term" value="C:peroxisome"/>
    <property type="evidence" value="ECO:0007669"/>
    <property type="project" value="TreeGrafter"/>
</dbReference>
<comment type="caution">
    <text evidence="8">The sequence shown here is derived from an EMBL/GenBank/DDBJ whole genome shotgun (WGS) entry which is preliminary data.</text>
</comment>
<proteinExistence type="predicted"/>
<name>A0A0W8C9K9_PHYNI</name>
<organism evidence="8 9">
    <name type="scientific">Phytophthora nicotianae</name>
    <name type="common">Potato buckeye rot agent</name>
    <name type="synonym">Phytophthora parasitica</name>
    <dbReference type="NCBI Taxonomy" id="4792"/>
    <lineage>
        <taxon>Eukaryota</taxon>
        <taxon>Sar</taxon>
        <taxon>Stramenopiles</taxon>
        <taxon>Oomycota</taxon>
        <taxon>Peronosporomycetes</taxon>
        <taxon>Peronosporales</taxon>
        <taxon>Peronosporaceae</taxon>
        <taxon>Phytophthora</taxon>
    </lineage>
</organism>
<comment type="catalytic activity">
    <reaction evidence="1">
        <text>5-hydroxy-2-oxo-4-ureido-2,5-dihydro-1H-imidazole-5-carboxylate + H(+) = (S)-allantoin + CO2</text>
        <dbReference type="Rhea" id="RHEA:26301"/>
        <dbReference type="ChEBI" id="CHEBI:15378"/>
        <dbReference type="ChEBI" id="CHEBI:15678"/>
        <dbReference type="ChEBI" id="CHEBI:16526"/>
        <dbReference type="ChEBI" id="CHEBI:58639"/>
        <dbReference type="EC" id="4.1.1.97"/>
    </reaction>
</comment>
<evidence type="ECO:0000256" key="6">
    <source>
        <dbReference type="ARBA" id="ARBA00023239"/>
    </source>
</evidence>
<dbReference type="Pfam" id="PF09349">
    <property type="entry name" value="OHCU_decarbox"/>
    <property type="match status" value="1"/>
</dbReference>
<dbReference type="PANTHER" id="PTHR43466">
    <property type="entry name" value="2-OXO-4-HYDROXY-4-CARBOXY-5-UREIDOIMIDAZOLINE DECARBOXYLASE-RELATED"/>
    <property type="match status" value="1"/>
</dbReference>
<reference evidence="8 9" key="1">
    <citation type="submission" date="2015-11" db="EMBL/GenBank/DDBJ databases">
        <title>Genomes and virulence difference between two physiological races of Phytophthora nicotianae.</title>
        <authorList>
            <person name="Liu H."/>
            <person name="Ma X."/>
            <person name="Yu H."/>
            <person name="Fang D."/>
            <person name="Li Y."/>
            <person name="Wang X."/>
            <person name="Wang W."/>
            <person name="Dong Y."/>
            <person name="Xiao B."/>
        </authorList>
    </citation>
    <scope>NUCLEOTIDE SEQUENCE [LARGE SCALE GENOMIC DNA]</scope>
    <source>
        <strain evidence="9">race 0</strain>
    </source>
</reference>
<comment type="pathway">
    <text evidence="2">Purine metabolism; urate degradation; (S)-allantoin from urate: step 3/3.</text>
</comment>
<evidence type="ECO:0000313" key="8">
    <source>
        <dbReference type="EMBL" id="KUF80750.1"/>
    </source>
</evidence>
<sequence>MDLSVLNVAAADGADEEGSPFRQKLLHCCGSKRWAEEMVKMFPVRDFAELCQAADTADATLTREDWLEAFAAHPRIGRTKKPIKEWEAQEQKVVAVTGDATKNADDAVLDRLEELNDEYYKKFGYIYIVCATGKSAPEMLRILESRMDNSPGDELAVAAAEQSKITKIRLEKLLQELFAKNRITRTLNTRDDMKPEAVIVTVEVFHALYVLNALQKATLVSSTAVVMTLDLAQFWLSLVGVMVVLNKVGLPPRVICWYFLSSSK</sequence>
<accession>A0A0W8C9K9</accession>
<evidence type="ECO:0000256" key="3">
    <source>
        <dbReference type="ARBA" id="ARBA00012257"/>
    </source>
</evidence>
<dbReference type="Proteomes" id="UP000052943">
    <property type="component" value="Unassembled WGS sequence"/>
</dbReference>
<evidence type="ECO:0000256" key="1">
    <source>
        <dbReference type="ARBA" id="ARBA00001163"/>
    </source>
</evidence>
<keyword evidence="5" id="KW-0210">Decarboxylase</keyword>
<dbReference type="GO" id="GO:0019628">
    <property type="term" value="P:urate catabolic process"/>
    <property type="evidence" value="ECO:0007669"/>
    <property type="project" value="TreeGrafter"/>
</dbReference>